<dbReference type="InterPro" id="IPR050256">
    <property type="entry name" value="Glycosyltransferase_2"/>
</dbReference>
<dbReference type="AlphaFoldDB" id="A0AAW4L8Q5"/>
<dbReference type="CDD" id="cd04179">
    <property type="entry name" value="DPM_DPG-synthase_like"/>
    <property type="match status" value="1"/>
</dbReference>
<dbReference type="PANTHER" id="PTHR48090:SF7">
    <property type="entry name" value="RFBJ PROTEIN"/>
    <property type="match status" value="1"/>
</dbReference>
<keyword evidence="3" id="KW-1185">Reference proteome</keyword>
<dbReference type="Proteomes" id="UP000811899">
    <property type="component" value="Unassembled WGS sequence"/>
</dbReference>
<accession>A0AAW4L8Q5</accession>
<evidence type="ECO:0000313" key="3">
    <source>
        <dbReference type="Proteomes" id="UP000811899"/>
    </source>
</evidence>
<dbReference type="SUPFAM" id="SSF53448">
    <property type="entry name" value="Nucleotide-diphospho-sugar transferases"/>
    <property type="match status" value="1"/>
</dbReference>
<evidence type="ECO:0000313" key="2">
    <source>
        <dbReference type="EMBL" id="MBT0666527.1"/>
    </source>
</evidence>
<dbReference type="RefSeq" id="WP_214173298.1">
    <property type="nucleotide sequence ID" value="NZ_JAHCVJ010000013.1"/>
</dbReference>
<dbReference type="PANTHER" id="PTHR48090">
    <property type="entry name" value="UNDECAPRENYL-PHOSPHATE 4-DEOXY-4-FORMAMIDO-L-ARABINOSE TRANSFERASE-RELATED"/>
    <property type="match status" value="1"/>
</dbReference>
<feature type="domain" description="Glycosyltransferase 2-like" evidence="1">
    <location>
        <begin position="7"/>
        <end position="165"/>
    </location>
</feature>
<dbReference type="InterPro" id="IPR029044">
    <property type="entry name" value="Nucleotide-diphossugar_trans"/>
</dbReference>
<proteinExistence type="predicted"/>
<name>A0AAW4L8Q5_9BACT</name>
<sequence length="261" mass="29343">MIGNKISVIMPALNEERSLPHAVANVLDTFQRFSLDGELIIVNDGSSDQTGEVAEDFAGRYGFVRVHHQATPQGIGAAFRAGLRLACGELVVYIPGDGEIDAAEILRYVPLMKEVDLVVPYVHNPEIRRWSRRVLSACYTQVMNRTFSVSLRYLNGTVLYRKAILEGITIRNSGFFYQAELLIKTLRRNYIYAEVPYAQQRRIDGKSKSVTIKSLLPVVKGYFVLICELYFLRSERFVIAPLSITARQQQSVLSSATGKHP</sequence>
<evidence type="ECO:0000259" key="1">
    <source>
        <dbReference type="Pfam" id="PF00535"/>
    </source>
</evidence>
<dbReference type="Pfam" id="PF00535">
    <property type="entry name" value="Glycos_transf_2"/>
    <property type="match status" value="1"/>
</dbReference>
<organism evidence="2 3">
    <name type="scientific">Geoanaerobacter pelophilus</name>
    <dbReference type="NCBI Taxonomy" id="60036"/>
    <lineage>
        <taxon>Bacteria</taxon>
        <taxon>Pseudomonadati</taxon>
        <taxon>Thermodesulfobacteriota</taxon>
        <taxon>Desulfuromonadia</taxon>
        <taxon>Geobacterales</taxon>
        <taxon>Geobacteraceae</taxon>
        <taxon>Geoanaerobacter</taxon>
    </lineage>
</organism>
<reference evidence="2 3" key="1">
    <citation type="submission" date="2021-05" db="EMBL/GenBank/DDBJ databases">
        <title>The draft genome of Geobacter pelophilus DSM 12255.</title>
        <authorList>
            <person name="Xu Z."/>
            <person name="Masuda Y."/>
            <person name="Itoh H."/>
            <person name="Senoo K."/>
        </authorList>
    </citation>
    <scope>NUCLEOTIDE SEQUENCE [LARGE SCALE GENOMIC DNA]</scope>
    <source>
        <strain evidence="2 3">DSM 12255</strain>
    </source>
</reference>
<dbReference type="InterPro" id="IPR001173">
    <property type="entry name" value="Glyco_trans_2-like"/>
</dbReference>
<dbReference type="Gene3D" id="3.90.550.10">
    <property type="entry name" value="Spore Coat Polysaccharide Biosynthesis Protein SpsA, Chain A"/>
    <property type="match status" value="1"/>
</dbReference>
<protein>
    <submittedName>
        <fullName evidence="2">Glycosyltransferase family 2 protein</fullName>
    </submittedName>
</protein>
<gene>
    <name evidence="2" type="ORF">KI809_19635</name>
</gene>
<comment type="caution">
    <text evidence="2">The sequence shown here is derived from an EMBL/GenBank/DDBJ whole genome shotgun (WGS) entry which is preliminary data.</text>
</comment>
<dbReference type="EMBL" id="JAHCVJ010000013">
    <property type="protein sequence ID" value="MBT0666527.1"/>
    <property type="molecule type" value="Genomic_DNA"/>
</dbReference>